<accession>A0A1H3E5N5</accession>
<dbReference type="AlphaFoldDB" id="A0A1H3E5N5"/>
<dbReference type="EMBL" id="FNOM01000018">
    <property type="protein sequence ID" value="SDX73568.1"/>
    <property type="molecule type" value="Genomic_DNA"/>
</dbReference>
<dbReference type="STRING" id="564137.SAMN04488238_1185"/>
<evidence type="ECO:0000313" key="2">
    <source>
        <dbReference type="Proteomes" id="UP000198539"/>
    </source>
</evidence>
<gene>
    <name evidence="1" type="ORF">SAMN04488238_1185</name>
</gene>
<keyword evidence="2" id="KW-1185">Reference proteome</keyword>
<sequence>MTLTRPRKARILEAAGLRYVAGWLPHEKAKQVLQEIEEAESLVNAALPKVSK</sequence>
<evidence type="ECO:0000313" key="1">
    <source>
        <dbReference type="EMBL" id="SDX73568.1"/>
    </source>
</evidence>
<protein>
    <submittedName>
        <fullName evidence="1">Uncharacterized protein</fullName>
    </submittedName>
</protein>
<organism evidence="1 2">
    <name type="scientific">Roseicitreum antarcticum</name>
    <dbReference type="NCBI Taxonomy" id="564137"/>
    <lineage>
        <taxon>Bacteria</taxon>
        <taxon>Pseudomonadati</taxon>
        <taxon>Pseudomonadota</taxon>
        <taxon>Alphaproteobacteria</taxon>
        <taxon>Rhodobacterales</taxon>
        <taxon>Paracoccaceae</taxon>
        <taxon>Roseicitreum</taxon>
    </lineage>
</organism>
<reference evidence="1 2" key="1">
    <citation type="submission" date="2016-10" db="EMBL/GenBank/DDBJ databases">
        <authorList>
            <person name="de Groot N.N."/>
        </authorList>
    </citation>
    <scope>NUCLEOTIDE SEQUENCE [LARGE SCALE GENOMIC DNA]</scope>
    <source>
        <strain evidence="1 2">CGMCC 1.8894</strain>
    </source>
</reference>
<dbReference type="Proteomes" id="UP000198539">
    <property type="component" value="Unassembled WGS sequence"/>
</dbReference>
<proteinExistence type="predicted"/>
<dbReference type="RefSeq" id="WP_176847305.1">
    <property type="nucleotide sequence ID" value="NZ_CP061502.1"/>
</dbReference>
<name>A0A1H3E5N5_9RHOB</name>